<dbReference type="OrthoDB" id="9789113at2"/>
<keyword evidence="1" id="KW-0472">Membrane</keyword>
<evidence type="ECO:0000313" key="4">
    <source>
        <dbReference type="Proteomes" id="UP000187735"/>
    </source>
</evidence>
<dbReference type="Proteomes" id="UP000187735">
    <property type="component" value="Chromosome"/>
</dbReference>
<dbReference type="PANTHER" id="PTHR14969:SF13">
    <property type="entry name" value="AT30094P"/>
    <property type="match status" value="1"/>
</dbReference>
<dbReference type="RefSeq" id="WP_077023798.1">
    <property type="nucleotide sequence ID" value="NZ_CP017641.1"/>
</dbReference>
<feature type="transmembrane region" description="Helical" evidence="1">
    <location>
        <begin position="77"/>
        <end position="99"/>
    </location>
</feature>
<organism evidence="3 4">
    <name type="scientific">Fuerstiella marisgermanici</name>
    <dbReference type="NCBI Taxonomy" id="1891926"/>
    <lineage>
        <taxon>Bacteria</taxon>
        <taxon>Pseudomonadati</taxon>
        <taxon>Planctomycetota</taxon>
        <taxon>Planctomycetia</taxon>
        <taxon>Planctomycetales</taxon>
        <taxon>Planctomycetaceae</taxon>
        <taxon>Fuerstiella</taxon>
    </lineage>
</organism>
<keyword evidence="4" id="KW-1185">Reference proteome</keyword>
<dbReference type="SUPFAM" id="SSF48317">
    <property type="entry name" value="Acid phosphatase/Vanadium-dependent haloperoxidase"/>
    <property type="match status" value="1"/>
</dbReference>
<dbReference type="PANTHER" id="PTHR14969">
    <property type="entry name" value="SPHINGOSINE-1-PHOSPHATE PHOSPHOHYDROLASE"/>
    <property type="match status" value="1"/>
</dbReference>
<dbReference type="STRING" id="1891926.Fuma_01745"/>
<keyword evidence="1" id="KW-1133">Transmembrane helix</keyword>
<dbReference type="SMART" id="SM00014">
    <property type="entry name" value="acidPPc"/>
    <property type="match status" value="1"/>
</dbReference>
<evidence type="ECO:0000259" key="2">
    <source>
        <dbReference type="SMART" id="SM00014"/>
    </source>
</evidence>
<feature type="transmembrane region" description="Helical" evidence="1">
    <location>
        <begin position="204"/>
        <end position="222"/>
    </location>
</feature>
<protein>
    <submittedName>
        <fullName evidence="3">Phosphatidylglycerophosphatase B</fullName>
    </submittedName>
</protein>
<feature type="transmembrane region" description="Helical" evidence="1">
    <location>
        <begin position="147"/>
        <end position="164"/>
    </location>
</feature>
<sequence>MQWFWKIYRWIVSHDRATAGLVLVIALGVWGFASIADEVLEGEGLAFDQNILMSMRTVGDPADPIGPSWFEEMARDVTALGSVAALMLFTATMAGYLYFVKQPWMALFVVVAVVSGSLTSVAMKSAFDRARPDLVPHETRIYTKSFPSGHSAMSSLVYLTLGAVMARTERRRRAKVFLLTVPILLSFIIGVSRVYLGVHWPTDVLAGWALGFSWAAASWLMFRFLERRYHLPVEPSPNPKAENV</sequence>
<feature type="domain" description="Phosphatidic acid phosphatase type 2/haloperoxidase" evidence="2">
    <location>
        <begin position="105"/>
        <end position="219"/>
    </location>
</feature>
<dbReference type="Gene3D" id="1.20.144.10">
    <property type="entry name" value="Phosphatidic acid phosphatase type 2/haloperoxidase"/>
    <property type="match status" value="1"/>
</dbReference>
<dbReference type="KEGG" id="fmr:Fuma_01745"/>
<name>A0A1P8WDK3_9PLAN</name>
<feature type="transmembrane region" description="Helical" evidence="1">
    <location>
        <begin position="176"/>
        <end position="198"/>
    </location>
</feature>
<evidence type="ECO:0000313" key="3">
    <source>
        <dbReference type="EMBL" id="APZ92140.1"/>
    </source>
</evidence>
<dbReference type="InterPro" id="IPR000326">
    <property type="entry name" value="PAP2/HPO"/>
</dbReference>
<dbReference type="EMBL" id="CP017641">
    <property type="protein sequence ID" value="APZ92140.1"/>
    <property type="molecule type" value="Genomic_DNA"/>
</dbReference>
<dbReference type="AlphaFoldDB" id="A0A1P8WDK3"/>
<gene>
    <name evidence="3" type="ORF">Fuma_01745</name>
</gene>
<dbReference type="Pfam" id="PF01569">
    <property type="entry name" value="PAP2"/>
    <property type="match status" value="1"/>
</dbReference>
<reference evidence="3 4" key="1">
    <citation type="journal article" date="2016" name="Front. Microbiol.">
        <title>Fuerstia marisgermanicae gen. nov., sp. nov., an Unusual Member of the Phylum Planctomycetes from the German Wadden Sea.</title>
        <authorList>
            <person name="Kohn T."/>
            <person name="Heuer A."/>
            <person name="Jogler M."/>
            <person name="Vollmers J."/>
            <person name="Boedeker C."/>
            <person name="Bunk B."/>
            <person name="Rast P."/>
            <person name="Borchert D."/>
            <person name="Glockner I."/>
            <person name="Freese H.M."/>
            <person name="Klenk H.P."/>
            <person name="Overmann J."/>
            <person name="Kaster A.K."/>
            <person name="Rohde M."/>
            <person name="Wiegand S."/>
            <person name="Jogler C."/>
        </authorList>
    </citation>
    <scope>NUCLEOTIDE SEQUENCE [LARGE SCALE GENOMIC DNA]</scope>
    <source>
        <strain evidence="3 4">NH11</strain>
    </source>
</reference>
<evidence type="ECO:0000256" key="1">
    <source>
        <dbReference type="SAM" id="Phobius"/>
    </source>
</evidence>
<feature type="transmembrane region" description="Helical" evidence="1">
    <location>
        <begin position="106"/>
        <end position="127"/>
    </location>
</feature>
<dbReference type="CDD" id="cd03392">
    <property type="entry name" value="PAP2_like_2"/>
    <property type="match status" value="1"/>
</dbReference>
<keyword evidence="1" id="KW-0812">Transmembrane</keyword>
<proteinExistence type="predicted"/>
<dbReference type="InterPro" id="IPR036938">
    <property type="entry name" value="PAP2/HPO_sf"/>
</dbReference>
<accession>A0A1P8WDK3</accession>